<feature type="region of interest" description="Disordered" evidence="1">
    <location>
        <begin position="72"/>
        <end position="91"/>
    </location>
</feature>
<dbReference type="EMBL" id="CP063406">
    <property type="protein sequence ID" value="QSZ31753.1"/>
    <property type="molecule type" value="Genomic_DNA"/>
</dbReference>
<evidence type="ECO:0000313" key="2">
    <source>
        <dbReference type="EMBL" id="QSZ31753.1"/>
    </source>
</evidence>
<protein>
    <submittedName>
        <fullName evidence="2">Uncharacterized protein</fullName>
    </submittedName>
</protein>
<name>A0A8A3P1Q1_9HELO</name>
<evidence type="ECO:0000313" key="3">
    <source>
        <dbReference type="Proteomes" id="UP000672032"/>
    </source>
</evidence>
<keyword evidence="3" id="KW-1185">Reference proteome</keyword>
<dbReference type="AlphaFoldDB" id="A0A8A3P1Q1"/>
<gene>
    <name evidence="2" type="ORF">DSL72_001321</name>
</gene>
<sequence length="91" mass="9298">MIASLGLFFLDRGVRILRTLGMHVGYFDANGNAGGSSAVSASIQLNPHSDISTTKTEASSVLNSPTNTLHGLQANISSSASPPSTSGNLIP</sequence>
<dbReference type="Proteomes" id="UP000672032">
    <property type="component" value="Chromosome 2"/>
</dbReference>
<evidence type="ECO:0000256" key="1">
    <source>
        <dbReference type="SAM" id="MobiDB-lite"/>
    </source>
</evidence>
<reference evidence="2" key="1">
    <citation type="submission" date="2020-10" db="EMBL/GenBank/DDBJ databases">
        <title>Genome Sequence of Monilinia vaccinii-corymbosi Sheds Light on Mummy Berry Disease Infection of Blueberry and Mating Type.</title>
        <authorList>
            <person name="Yow A.G."/>
            <person name="Zhang Y."/>
            <person name="Bansal K."/>
            <person name="Eacker S.M."/>
            <person name="Sullivan S."/>
            <person name="Liachko I."/>
            <person name="Cubeta M.A."/>
            <person name="Rollins J.A."/>
            <person name="Ashrafi H."/>
        </authorList>
    </citation>
    <scope>NUCLEOTIDE SEQUENCE</scope>
    <source>
        <strain evidence="2">RL-1</strain>
    </source>
</reference>
<proteinExistence type="predicted"/>
<accession>A0A8A3P1Q1</accession>
<organism evidence="2 3">
    <name type="scientific">Monilinia vaccinii-corymbosi</name>
    <dbReference type="NCBI Taxonomy" id="61207"/>
    <lineage>
        <taxon>Eukaryota</taxon>
        <taxon>Fungi</taxon>
        <taxon>Dikarya</taxon>
        <taxon>Ascomycota</taxon>
        <taxon>Pezizomycotina</taxon>
        <taxon>Leotiomycetes</taxon>
        <taxon>Helotiales</taxon>
        <taxon>Sclerotiniaceae</taxon>
        <taxon>Monilinia</taxon>
    </lineage>
</organism>
<feature type="compositionally biased region" description="Low complexity" evidence="1">
    <location>
        <begin position="77"/>
        <end position="91"/>
    </location>
</feature>